<evidence type="ECO:0000256" key="2">
    <source>
        <dbReference type="ARBA" id="ARBA00022741"/>
    </source>
</evidence>
<evidence type="ECO:0000256" key="1">
    <source>
        <dbReference type="ARBA" id="ARBA00009417"/>
    </source>
</evidence>
<dbReference type="InterPro" id="IPR011704">
    <property type="entry name" value="ATPase_dyneun-rel_AAA"/>
</dbReference>
<dbReference type="PANTHER" id="PTHR42759:SF7">
    <property type="entry name" value="DENITRIFICATION REGULATORY PROTEIN NIRQ"/>
    <property type="match status" value="1"/>
</dbReference>
<proteinExistence type="inferred from homology"/>
<dbReference type="InterPro" id="IPR013615">
    <property type="entry name" value="CbbQ_C"/>
</dbReference>
<dbReference type="AlphaFoldDB" id="A0A8A4TMM6"/>
<reference evidence="6" key="1">
    <citation type="submission" date="2021-03" db="EMBL/GenBank/DDBJ databases">
        <title>Acanthopleuribacteraceae sp. M133.</title>
        <authorList>
            <person name="Wang G."/>
        </authorList>
    </citation>
    <scope>NUCLEOTIDE SEQUENCE</scope>
    <source>
        <strain evidence="6">M133</strain>
    </source>
</reference>
<keyword evidence="2" id="KW-0547">Nucleotide-binding</keyword>
<sequence>MTAMATLPETPYYRATGGEVALFETCFERRLPLLLKGPTGCGKSRFVEHMAAALNRPLITVACHDDTTATDLLGRYLIRGDETVWCDGPVARAVREGAILYLDEIAEARPDVVVVVHPLTDHRRELFLERHDEVLRAGPEFMVVASYNPFYQRGLKELKPSTRQRFVCLSFQYPAPAVEREILMGETGIDAATAKKLVALAGKLRQAEMLGIAEVPSTRLLVDAAYLLSAGLPPRLACRTAIVEALTDDHETIKAMCDIVALCF</sequence>
<dbReference type="SUPFAM" id="SSF52540">
    <property type="entry name" value="P-loop containing nucleoside triphosphate hydrolases"/>
    <property type="match status" value="1"/>
</dbReference>
<dbReference type="Gene3D" id="3.40.50.300">
    <property type="entry name" value="P-loop containing nucleotide triphosphate hydrolases"/>
    <property type="match status" value="1"/>
</dbReference>
<comment type="similarity">
    <text evidence="1">Belongs to the CbbQ/NirQ/NorQ/GpvN family.</text>
</comment>
<evidence type="ECO:0000313" key="7">
    <source>
        <dbReference type="Proteomes" id="UP000663929"/>
    </source>
</evidence>
<evidence type="ECO:0000256" key="3">
    <source>
        <dbReference type="ARBA" id="ARBA00022840"/>
    </source>
</evidence>
<gene>
    <name evidence="6" type="ORF">J3U87_31625</name>
</gene>
<dbReference type="Pfam" id="PF07728">
    <property type="entry name" value="AAA_5"/>
    <property type="match status" value="1"/>
</dbReference>
<dbReference type="InterPro" id="IPR027417">
    <property type="entry name" value="P-loop_NTPase"/>
</dbReference>
<name>A0A8A4TMM6_SULCO</name>
<evidence type="ECO:0000313" key="6">
    <source>
        <dbReference type="EMBL" id="QTD50158.1"/>
    </source>
</evidence>
<dbReference type="InterPro" id="IPR050764">
    <property type="entry name" value="CbbQ/NirQ/NorQ/GpvN"/>
</dbReference>
<dbReference type="Pfam" id="PF08406">
    <property type="entry name" value="CbbQ_C"/>
    <property type="match status" value="1"/>
</dbReference>
<feature type="domain" description="ATPase dynein-related AAA" evidence="4">
    <location>
        <begin position="32"/>
        <end position="166"/>
    </location>
</feature>
<dbReference type="PANTHER" id="PTHR42759">
    <property type="entry name" value="MOXR FAMILY PROTEIN"/>
    <property type="match status" value="1"/>
</dbReference>
<keyword evidence="3" id="KW-0067">ATP-binding</keyword>
<evidence type="ECO:0000259" key="5">
    <source>
        <dbReference type="Pfam" id="PF08406"/>
    </source>
</evidence>
<feature type="domain" description="CbbQ/NirQ/NorQ C-terminal" evidence="5">
    <location>
        <begin position="179"/>
        <end position="261"/>
    </location>
</feature>
<dbReference type="Proteomes" id="UP000663929">
    <property type="component" value="Chromosome"/>
</dbReference>
<dbReference type="KEGG" id="scor:J3U87_31625"/>
<keyword evidence="7" id="KW-1185">Reference proteome</keyword>
<organism evidence="6 7">
    <name type="scientific">Sulfidibacter corallicola</name>
    <dbReference type="NCBI Taxonomy" id="2818388"/>
    <lineage>
        <taxon>Bacteria</taxon>
        <taxon>Pseudomonadati</taxon>
        <taxon>Acidobacteriota</taxon>
        <taxon>Holophagae</taxon>
        <taxon>Acanthopleuribacterales</taxon>
        <taxon>Acanthopleuribacteraceae</taxon>
        <taxon>Sulfidibacter</taxon>
    </lineage>
</organism>
<protein>
    <submittedName>
        <fullName evidence="6">CbbQ/NirQ/NorQ/GpvN family protein</fullName>
    </submittedName>
</protein>
<dbReference type="RefSeq" id="WP_237379789.1">
    <property type="nucleotide sequence ID" value="NZ_CP071793.1"/>
</dbReference>
<accession>A0A8A4TMM6</accession>
<dbReference type="GO" id="GO:0016887">
    <property type="term" value="F:ATP hydrolysis activity"/>
    <property type="evidence" value="ECO:0007669"/>
    <property type="project" value="InterPro"/>
</dbReference>
<dbReference type="GO" id="GO:0005524">
    <property type="term" value="F:ATP binding"/>
    <property type="evidence" value="ECO:0007669"/>
    <property type="project" value="UniProtKB-KW"/>
</dbReference>
<evidence type="ECO:0000259" key="4">
    <source>
        <dbReference type="Pfam" id="PF07728"/>
    </source>
</evidence>
<dbReference type="EMBL" id="CP071793">
    <property type="protein sequence ID" value="QTD50158.1"/>
    <property type="molecule type" value="Genomic_DNA"/>
</dbReference>